<proteinExistence type="predicted"/>
<sequence>MPSTANLAVTIPINPPGVEPVLTQSQVWAALQRKVRHPSEFVPVISSCQVVSEVDNVVTRVVDFANGRSGVREICTEHKPSRVEFVMDDGTIVQNVVSVGASSDDGSVDQKNMFLTYAFEWKVPQGVTEGSPQWAEFEANNLKLAGASVSNSVKVMRNMVKDGRI</sequence>
<dbReference type="CDD" id="cd08863">
    <property type="entry name" value="SRPBCC_DUF1857"/>
    <property type="match status" value="1"/>
</dbReference>
<dbReference type="Pfam" id="PF08982">
    <property type="entry name" value="AtaL"/>
    <property type="match status" value="1"/>
</dbReference>
<accession>A0A9P6R463</accession>
<dbReference type="Gene3D" id="3.30.530.20">
    <property type="match status" value="1"/>
</dbReference>
<dbReference type="AlphaFoldDB" id="A0A9P6R463"/>
<protein>
    <recommendedName>
        <fullName evidence="3">DUF1857-domain-containing protein</fullName>
    </recommendedName>
</protein>
<evidence type="ECO:0008006" key="3">
    <source>
        <dbReference type="Google" id="ProtNLM"/>
    </source>
</evidence>
<dbReference type="SUPFAM" id="SSF55961">
    <property type="entry name" value="Bet v1-like"/>
    <property type="match status" value="1"/>
</dbReference>
<reference evidence="1" key="1">
    <citation type="journal article" date="2020" name="Fungal Divers.">
        <title>Resolving the Mortierellaceae phylogeny through synthesis of multi-gene phylogenetics and phylogenomics.</title>
        <authorList>
            <person name="Vandepol N."/>
            <person name="Liber J."/>
            <person name="Desiro A."/>
            <person name="Na H."/>
            <person name="Kennedy M."/>
            <person name="Barry K."/>
            <person name="Grigoriev I.V."/>
            <person name="Miller A.N."/>
            <person name="O'Donnell K."/>
            <person name="Stajich J.E."/>
            <person name="Bonito G."/>
        </authorList>
    </citation>
    <scope>NUCLEOTIDE SEQUENCE</scope>
    <source>
        <strain evidence="1">REB-010B</strain>
    </source>
</reference>
<gene>
    <name evidence="1" type="ORF">BGZ99_010463</name>
</gene>
<evidence type="ECO:0000313" key="2">
    <source>
        <dbReference type="Proteomes" id="UP000738325"/>
    </source>
</evidence>
<dbReference type="InterPro" id="IPR015075">
    <property type="entry name" value="AtaL"/>
</dbReference>
<dbReference type="OrthoDB" id="2320332at2759"/>
<evidence type="ECO:0000313" key="1">
    <source>
        <dbReference type="EMBL" id="KAG0310921.1"/>
    </source>
</evidence>
<name>A0A9P6R463_9FUNG</name>
<keyword evidence="2" id="KW-1185">Reference proteome</keyword>
<organism evidence="1 2">
    <name type="scientific">Dissophora globulifera</name>
    <dbReference type="NCBI Taxonomy" id="979702"/>
    <lineage>
        <taxon>Eukaryota</taxon>
        <taxon>Fungi</taxon>
        <taxon>Fungi incertae sedis</taxon>
        <taxon>Mucoromycota</taxon>
        <taxon>Mortierellomycotina</taxon>
        <taxon>Mortierellomycetes</taxon>
        <taxon>Mortierellales</taxon>
        <taxon>Mortierellaceae</taxon>
        <taxon>Dissophora</taxon>
    </lineage>
</organism>
<dbReference type="Proteomes" id="UP000738325">
    <property type="component" value="Unassembled WGS sequence"/>
</dbReference>
<comment type="caution">
    <text evidence="1">The sequence shown here is derived from an EMBL/GenBank/DDBJ whole genome shotgun (WGS) entry which is preliminary data.</text>
</comment>
<dbReference type="InterPro" id="IPR023393">
    <property type="entry name" value="START-like_dom_sf"/>
</dbReference>
<dbReference type="EMBL" id="JAAAIP010000988">
    <property type="protein sequence ID" value="KAG0310921.1"/>
    <property type="molecule type" value="Genomic_DNA"/>
</dbReference>